<dbReference type="OrthoDB" id="1669200at2"/>
<keyword evidence="1" id="KW-0597">Phosphoprotein</keyword>
<dbReference type="InterPro" id="IPR036641">
    <property type="entry name" value="HPT_dom_sf"/>
</dbReference>
<dbReference type="EMBL" id="ADLN01000115">
    <property type="protein sequence ID" value="EHI57870.1"/>
    <property type="molecule type" value="Genomic_DNA"/>
</dbReference>
<dbReference type="SUPFAM" id="SSF47226">
    <property type="entry name" value="Histidine-containing phosphotransfer domain, HPT domain"/>
    <property type="match status" value="1"/>
</dbReference>
<protein>
    <recommendedName>
        <fullName evidence="2">HPt domain-containing protein</fullName>
    </recommendedName>
</protein>
<feature type="modified residue" description="Phosphohistidine" evidence="1">
    <location>
        <position position="62"/>
    </location>
</feature>
<evidence type="ECO:0000313" key="4">
    <source>
        <dbReference type="Proteomes" id="UP000005384"/>
    </source>
</evidence>
<accession>G5IKT4</accession>
<proteinExistence type="predicted"/>
<dbReference type="AlphaFoldDB" id="G5IKT4"/>
<dbReference type="Proteomes" id="UP000005384">
    <property type="component" value="Unassembled WGS sequence"/>
</dbReference>
<evidence type="ECO:0000313" key="3">
    <source>
        <dbReference type="EMBL" id="EHI57870.1"/>
    </source>
</evidence>
<name>G5IKT4_9FIRM</name>
<dbReference type="GO" id="GO:0000160">
    <property type="term" value="P:phosphorelay signal transduction system"/>
    <property type="evidence" value="ECO:0007669"/>
    <property type="project" value="InterPro"/>
</dbReference>
<dbReference type="Pfam" id="PF01627">
    <property type="entry name" value="Hpt"/>
    <property type="match status" value="1"/>
</dbReference>
<organism evidence="3 4">
    <name type="scientific">Hungatella hathewayi WAL-18680</name>
    <dbReference type="NCBI Taxonomy" id="742737"/>
    <lineage>
        <taxon>Bacteria</taxon>
        <taxon>Bacillati</taxon>
        <taxon>Bacillota</taxon>
        <taxon>Clostridia</taxon>
        <taxon>Lachnospirales</taxon>
        <taxon>Lachnospiraceae</taxon>
        <taxon>Hungatella</taxon>
    </lineage>
</organism>
<sequence length="122" mass="14028">MGNFKSVFEAYGGDYDVTMSRFMGKETLYMKILGMMFQDENLKKLGTAIEENDLDAAFEAAHTLKGVAGNLGLTPFYDSVCRIVEPIRNREEREDYTQMYQEIQDEFSRVDELWKELSALGN</sequence>
<evidence type="ECO:0000259" key="2">
    <source>
        <dbReference type="PROSITE" id="PS50894"/>
    </source>
</evidence>
<reference evidence="3 4" key="1">
    <citation type="submission" date="2011-08" db="EMBL/GenBank/DDBJ databases">
        <title>The Genome Sequence of Clostridium hathewayi WAL-18680.</title>
        <authorList>
            <consortium name="The Broad Institute Genome Sequencing Platform"/>
            <person name="Earl A."/>
            <person name="Ward D."/>
            <person name="Feldgarden M."/>
            <person name="Gevers D."/>
            <person name="Finegold S.M."/>
            <person name="Summanen P.H."/>
            <person name="Molitoris D.R."/>
            <person name="Song M."/>
            <person name="Daigneault M."/>
            <person name="Allen-Vercoe E."/>
            <person name="Young S.K."/>
            <person name="Zeng Q."/>
            <person name="Gargeya S."/>
            <person name="Fitzgerald M."/>
            <person name="Haas B."/>
            <person name="Abouelleil A."/>
            <person name="Alvarado L."/>
            <person name="Arachchi H.M."/>
            <person name="Berlin A."/>
            <person name="Brown A."/>
            <person name="Chapman S.B."/>
            <person name="Chen Z."/>
            <person name="Dunbar C."/>
            <person name="Freedman E."/>
            <person name="Gearin G."/>
            <person name="Gellesch M."/>
            <person name="Goldberg J."/>
            <person name="Griggs A."/>
            <person name="Gujja S."/>
            <person name="Heiman D."/>
            <person name="Howarth C."/>
            <person name="Larson L."/>
            <person name="Lui A."/>
            <person name="MacDonald P.J.P."/>
            <person name="Montmayeur A."/>
            <person name="Murphy C."/>
            <person name="Neiman D."/>
            <person name="Pearson M."/>
            <person name="Priest M."/>
            <person name="Roberts A."/>
            <person name="Saif S."/>
            <person name="Shea T."/>
            <person name="Shenoy N."/>
            <person name="Sisk P."/>
            <person name="Stolte C."/>
            <person name="Sykes S."/>
            <person name="Wortman J."/>
            <person name="Nusbaum C."/>
            <person name="Birren B."/>
        </authorList>
    </citation>
    <scope>NUCLEOTIDE SEQUENCE [LARGE SCALE GENOMIC DNA]</scope>
    <source>
        <strain evidence="3 4">WAL-18680</strain>
    </source>
</reference>
<dbReference type="RefSeq" id="WP_006782103.1">
    <property type="nucleotide sequence ID" value="NZ_CP040506.1"/>
</dbReference>
<dbReference type="InterPro" id="IPR008207">
    <property type="entry name" value="Sig_transdc_His_kin_Hpt_dom"/>
</dbReference>
<dbReference type="CDD" id="cd00088">
    <property type="entry name" value="HPT"/>
    <property type="match status" value="1"/>
</dbReference>
<dbReference type="Gene3D" id="1.20.120.160">
    <property type="entry name" value="HPT domain"/>
    <property type="match status" value="1"/>
</dbReference>
<keyword evidence="4" id="KW-1185">Reference proteome</keyword>
<evidence type="ECO:0000256" key="1">
    <source>
        <dbReference type="PROSITE-ProRule" id="PRU00110"/>
    </source>
</evidence>
<dbReference type="PATRIC" id="fig|742737.3.peg.4097"/>
<dbReference type="HOGENOM" id="CLU_131453_1_0_9"/>
<gene>
    <name evidence="3" type="ORF">HMPREF9473_04112</name>
</gene>
<comment type="caution">
    <text evidence="3">The sequence shown here is derived from an EMBL/GenBank/DDBJ whole genome shotgun (WGS) entry which is preliminary data.</text>
</comment>
<dbReference type="PROSITE" id="PS50894">
    <property type="entry name" value="HPT"/>
    <property type="match status" value="1"/>
</dbReference>
<feature type="domain" description="HPt" evidence="2">
    <location>
        <begin position="23"/>
        <end position="120"/>
    </location>
</feature>